<organism evidence="1 2">
    <name type="scientific">Hevea brasiliensis</name>
    <name type="common">Para rubber tree</name>
    <name type="synonym">Siphonia brasiliensis</name>
    <dbReference type="NCBI Taxonomy" id="3981"/>
    <lineage>
        <taxon>Eukaryota</taxon>
        <taxon>Viridiplantae</taxon>
        <taxon>Streptophyta</taxon>
        <taxon>Embryophyta</taxon>
        <taxon>Tracheophyta</taxon>
        <taxon>Spermatophyta</taxon>
        <taxon>Magnoliopsida</taxon>
        <taxon>eudicotyledons</taxon>
        <taxon>Gunneridae</taxon>
        <taxon>Pentapetalae</taxon>
        <taxon>rosids</taxon>
        <taxon>fabids</taxon>
        <taxon>Malpighiales</taxon>
        <taxon>Euphorbiaceae</taxon>
        <taxon>Crotonoideae</taxon>
        <taxon>Micrandreae</taxon>
        <taxon>Hevea</taxon>
    </lineage>
</organism>
<gene>
    <name evidence="1" type="ORF">GH714_021659</name>
</gene>
<comment type="caution">
    <text evidence="1">The sequence shown here is derived from an EMBL/GenBank/DDBJ whole genome shotgun (WGS) entry which is preliminary data.</text>
</comment>
<reference evidence="1 2" key="1">
    <citation type="journal article" date="2020" name="Mol. Plant">
        <title>The Chromosome-Based Rubber Tree Genome Provides New Insights into Spurge Genome Evolution and Rubber Biosynthesis.</title>
        <authorList>
            <person name="Liu J."/>
            <person name="Shi C."/>
            <person name="Shi C.C."/>
            <person name="Li W."/>
            <person name="Zhang Q.J."/>
            <person name="Zhang Y."/>
            <person name="Li K."/>
            <person name="Lu H.F."/>
            <person name="Shi C."/>
            <person name="Zhu S.T."/>
            <person name="Xiao Z.Y."/>
            <person name="Nan H."/>
            <person name="Yue Y."/>
            <person name="Zhu X.G."/>
            <person name="Wu Y."/>
            <person name="Hong X.N."/>
            <person name="Fan G.Y."/>
            <person name="Tong Y."/>
            <person name="Zhang D."/>
            <person name="Mao C.L."/>
            <person name="Liu Y.L."/>
            <person name="Hao S.J."/>
            <person name="Liu W.Q."/>
            <person name="Lv M.Q."/>
            <person name="Zhang H.B."/>
            <person name="Liu Y."/>
            <person name="Hu-Tang G.R."/>
            <person name="Wang J.P."/>
            <person name="Wang J.H."/>
            <person name="Sun Y.H."/>
            <person name="Ni S.B."/>
            <person name="Chen W.B."/>
            <person name="Zhang X.C."/>
            <person name="Jiao Y.N."/>
            <person name="Eichler E.E."/>
            <person name="Li G.H."/>
            <person name="Liu X."/>
            <person name="Gao L.Z."/>
        </authorList>
    </citation>
    <scope>NUCLEOTIDE SEQUENCE [LARGE SCALE GENOMIC DNA]</scope>
    <source>
        <strain evidence="2">cv. GT1</strain>
        <tissue evidence="1">Leaf</tissue>
    </source>
</reference>
<evidence type="ECO:0000313" key="2">
    <source>
        <dbReference type="Proteomes" id="UP000467840"/>
    </source>
</evidence>
<accession>A0A6A6LL44</accession>
<dbReference type="Proteomes" id="UP000467840">
    <property type="component" value="Chromosome 4"/>
</dbReference>
<proteinExistence type="predicted"/>
<name>A0A6A6LL44_HEVBR</name>
<protein>
    <submittedName>
        <fullName evidence="1">Uncharacterized protein</fullName>
    </submittedName>
</protein>
<evidence type="ECO:0000313" key="1">
    <source>
        <dbReference type="EMBL" id="KAF2301257.1"/>
    </source>
</evidence>
<keyword evidence="2" id="KW-1185">Reference proteome</keyword>
<sequence>MGISGIAFGGVEFGVRVEESLLIAIFMAHSLDMCLEDCLVRTMRGTVKVQDDDMRHVGIKEKSDMPRVIVHEVLHEACETP</sequence>
<dbReference type="AlphaFoldDB" id="A0A6A6LL44"/>
<dbReference type="EMBL" id="JAAGAX010000010">
    <property type="protein sequence ID" value="KAF2301257.1"/>
    <property type="molecule type" value="Genomic_DNA"/>
</dbReference>